<name>A0A132A042_SARSC</name>
<evidence type="ECO:0000256" key="5">
    <source>
        <dbReference type="ARBA" id="ARBA00022989"/>
    </source>
</evidence>
<dbReference type="PROSITE" id="PS00237">
    <property type="entry name" value="G_PROTEIN_RECEP_F1_1"/>
    <property type="match status" value="1"/>
</dbReference>
<keyword evidence="3" id="KW-1003">Cell membrane</keyword>
<protein>
    <submittedName>
        <fullName evidence="13">5-hydroxytryptamine receptor 2B-like protein</fullName>
    </submittedName>
</protein>
<dbReference type="InterPro" id="IPR000276">
    <property type="entry name" value="GPCR_Rhodpsn"/>
</dbReference>
<dbReference type="PRINTS" id="PR00237">
    <property type="entry name" value="GPCRRHODOPSN"/>
</dbReference>
<evidence type="ECO:0000256" key="10">
    <source>
        <dbReference type="ARBA" id="ARBA00023224"/>
    </source>
</evidence>
<dbReference type="AlphaFoldDB" id="A0A132A042"/>
<dbReference type="Pfam" id="PF00001">
    <property type="entry name" value="7tm_1"/>
    <property type="match status" value="1"/>
</dbReference>
<evidence type="ECO:0000259" key="12">
    <source>
        <dbReference type="PROSITE" id="PS50262"/>
    </source>
</evidence>
<dbReference type="VEuPathDB" id="VectorBase:SSCA009462"/>
<keyword evidence="4 11" id="KW-0812">Transmembrane</keyword>
<dbReference type="Gene3D" id="1.20.1070.10">
    <property type="entry name" value="Rhodopsin 7-helix transmembrane proteins"/>
    <property type="match status" value="1"/>
</dbReference>
<feature type="domain" description="G-protein coupled receptors family 1 profile" evidence="12">
    <location>
        <begin position="106"/>
        <end position="280"/>
    </location>
</feature>
<dbReference type="EMBL" id="JXLN01008932">
    <property type="protein sequence ID" value="KPM04478.1"/>
    <property type="molecule type" value="Genomic_DNA"/>
</dbReference>
<gene>
    <name evidence="13" type="ORF">QR98_0029260</name>
</gene>
<keyword evidence="5" id="KW-1133">Transmembrane helix</keyword>
<dbReference type="PANTHER" id="PTHR24248:SF199">
    <property type="entry name" value="IP13425P-RELATED"/>
    <property type="match status" value="1"/>
</dbReference>
<dbReference type="SUPFAM" id="SSF81321">
    <property type="entry name" value="Family A G protein-coupled receptor-like"/>
    <property type="match status" value="1"/>
</dbReference>
<dbReference type="Proteomes" id="UP000616769">
    <property type="component" value="Unassembled WGS sequence"/>
</dbReference>
<keyword evidence="8" id="KW-1015">Disulfide bond</keyword>
<evidence type="ECO:0000256" key="1">
    <source>
        <dbReference type="ARBA" id="ARBA00004651"/>
    </source>
</evidence>
<dbReference type="GO" id="GO:0043410">
    <property type="term" value="P:positive regulation of MAPK cascade"/>
    <property type="evidence" value="ECO:0007669"/>
    <property type="project" value="TreeGrafter"/>
</dbReference>
<dbReference type="OrthoDB" id="10034726at2759"/>
<proteinExistence type="inferred from homology"/>
<evidence type="ECO:0000256" key="3">
    <source>
        <dbReference type="ARBA" id="ARBA00022475"/>
    </source>
</evidence>
<dbReference type="GO" id="GO:0005886">
    <property type="term" value="C:plasma membrane"/>
    <property type="evidence" value="ECO:0007669"/>
    <property type="project" value="UniProtKB-SubCell"/>
</dbReference>
<dbReference type="GO" id="GO:0071880">
    <property type="term" value="P:adenylate cyclase-activating adrenergic receptor signaling pathway"/>
    <property type="evidence" value="ECO:0007669"/>
    <property type="project" value="TreeGrafter"/>
</dbReference>
<evidence type="ECO:0000256" key="8">
    <source>
        <dbReference type="ARBA" id="ARBA00023157"/>
    </source>
</evidence>
<evidence type="ECO:0000256" key="11">
    <source>
        <dbReference type="RuleBase" id="RU000688"/>
    </source>
</evidence>
<comment type="caution">
    <text evidence="13">The sequence shown here is derived from an EMBL/GenBank/DDBJ whole genome shotgun (WGS) entry which is preliminary data.</text>
</comment>
<evidence type="ECO:0000256" key="2">
    <source>
        <dbReference type="ARBA" id="ARBA00010663"/>
    </source>
</evidence>
<keyword evidence="9 11" id="KW-0675">Receptor</keyword>
<evidence type="ECO:0000256" key="4">
    <source>
        <dbReference type="ARBA" id="ARBA00022692"/>
    </source>
</evidence>
<organism evidence="13 14">
    <name type="scientific">Sarcoptes scabiei</name>
    <name type="common">Itch mite</name>
    <name type="synonym">Acarus scabiei</name>
    <dbReference type="NCBI Taxonomy" id="52283"/>
    <lineage>
        <taxon>Eukaryota</taxon>
        <taxon>Metazoa</taxon>
        <taxon>Ecdysozoa</taxon>
        <taxon>Arthropoda</taxon>
        <taxon>Chelicerata</taxon>
        <taxon>Arachnida</taxon>
        <taxon>Acari</taxon>
        <taxon>Acariformes</taxon>
        <taxon>Sarcoptiformes</taxon>
        <taxon>Astigmata</taxon>
        <taxon>Psoroptidia</taxon>
        <taxon>Sarcoptoidea</taxon>
        <taxon>Sarcoptidae</taxon>
        <taxon>Sarcoptinae</taxon>
        <taxon>Sarcoptes</taxon>
    </lineage>
</organism>
<comment type="similarity">
    <text evidence="2 11">Belongs to the G-protein coupled receptor 1 family.</text>
</comment>
<dbReference type="InterPro" id="IPR017452">
    <property type="entry name" value="GPCR_Rhodpsn_7TM"/>
</dbReference>
<evidence type="ECO:0000256" key="9">
    <source>
        <dbReference type="ARBA" id="ARBA00023170"/>
    </source>
</evidence>
<evidence type="ECO:0000313" key="14">
    <source>
        <dbReference type="Proteomes" id="UP000616769"/>
    </source>
</evidence>
<accession>A0A132A042</accession>
<keyword evidence="7" id="KW-0472">Membrane</keyword>
<keyword evidence="6 11" id="KW-0297">G-protein coupled receptor</keyword>
<evidence type="ECO:0000313" key="13">
    <source>
        <dbReference type="EMBL" id="KPM04478.1"/>
    </source>
</evidence>
<comment type="subcellular location">
    <subcellularLocation>
        <location evidence="1">Cell membrane</location>
        <topology evidence="1">Multi-pass membrane protein</topology>
    </subcellularLocation>
</comment>
<reference evidence="13 14" key="1">
    <citation type="journal article" date="2015" name="Parasit. Vectors">
        <title>Draft genome of the scabies mite.</title>
        <authorList>
            <person name="Rider S.D.Jr."/>
            <person name="Morgan M.S."/>
            <person name="Arlian L.G."/>
        </authorList>
    </citation>
    <scope>NUCLEOTIDE SEQUENCE [LARGE SCALE GENOMIC DNA]</scope>
    <source>
        <strain evidence="13">Arlian Lab</strain>
    </source>
</reference>
<evidence type="ECO:0000256" key="6">
    <source>
        <dbReference type="ARBA" id="ARBA00023040"/>
    </source>
</evidence>
<dbReference type="PANTHER" id="PTHR24248">
    <property type="entry name" value="ADRENERGIC RECEPTOR-RELATED G-PROTEIN COUPLED RECEPTOR"/>
    <property type="match status" value="1"/>
</dbReference>
<evidence type="ECO:0000256" key="7">
    <source>
        <dbReference type="ARBA" id="ARBA00023136"/>
    </source>
</evidence>
<dbReference type="GO" id="GO:0004993">
    <property type="term" value="F:G protein-coupled serotonin receptor activity"/>
    <property type="evidence" value="ECO:0007669"/>
    <property type="project" value="UniProtKB-ARBA"/>
</dbReference>
<sequence length="280" mass="32152">MHKQSQNHTNISDLHPLLRNDNDNVFATNKFVDVDTVFDQLNNLNLHNSDPYQNHNVTYNFDFDNGNDYNNNDDSDDINSTVEKLYLTHFLLAITLALIILSTVIGNLLVIAAILSERHLRSMGNYLVFSLAFADLMVAMLVMPLSAIYVVTGEWTLGASFCDLWTVADVLCCTASILHLLAIALDRYWAVTNVDYIHQRRNGKRISVMIFLIWLISLVISLAPILGWRDQDFYQRIEHKQCLLSQDVAYQIFATFASFYLPLLLILLLYWRIFQVLIIS</sequence>
<dbReference type="PROSITE" id="PS50262">
    <property type="entry name" value="G_PROTEIN_RECEP_F1_2"/>
    <property type="match status" value="1"/>
</dbReference>
<keyword evidence="10 11" id="KW-0807">Transducer</keyword>